<dbReference type="Proteomes" id="UP000309992">
    <property type="component" value="Unassembled WGS sequence"/>
</dbReference>
<sequence>MAVTPGHTAVTSGSNGTRSAPSRIVAPIELPASSDELAAEAAAQLGWDGVLLPRLTMFGRRVYVVARLRPEAHAERIALGIGPVTDRASVSTWTWPELAASAPPPAAEIVGVLAVARHWRTGLAATVPFARYGDAAMVLPHSATLSHDYVDNCLPRARAYGLAVVTADENAAVGLDLSGRGERITLGEDAVSRWVNEVVYEQLLALETPADTH</sequence>
<accession>A0ABY2SBW9</accession>
<comment type="caution">
    <text evidence="2">The sequence shown here is derived from an EMBL/GenBank/DDBJ whole genome shotgun (WGS) entry which is preliminary data.</text>
</comment>
<evidence type="ECO:0000313" key="3">
    <source>
        <dbReference type="Proteomes" id="UP000309992"/>
    </source>
</evidence>
<reference evidence="2 3" key="1">
    <citation type="journal article" date="2015" name="Antonie Van Leeuwenhoek">
        <title>Prauserella endophytica sp. nov., an endophytic actinobacterium isolated from Tamarix taklamakanensis.</title>
        <authorList>
            <person name="Liu J.M."/>
            <person name="Habden X."/>
            <person name="Guo L."/>
            <person name="Tuo L."/>
            <person name="Jiang Z.K."/>
            <person name="Liu S.W."/>
            <person name="Liu X.F."/>
            <person name="Chen L."/>
            <person name="Li R.F."/>
            <person name="Zhang Y.Q."/>
            <person name="Sun C.H."/>
        </authorList>
    </citation>
    <scope>NUCLEOTIDE SEQUENCE [LARGE SCALE GENOMIC DNA]</scope>
    <source>
        <strain evidence="2 3">CGMCC 4.7182</strain>
    </source>
</reference>
<feature type="compositionally biased region" description="Polar residues" evidence="1">
    <location>
        <begin position="9"/>
        <end position="20"/>
    </location>
</feature>
<keyword evidence="3" id="KW-1185">Reference proteome</keyword>
<proteinExistence type="predicted"/>
<dbReference type="RefSeq" id="WP_112265956.1">
    <property type="nucleotide sequence ID" value="NZ_SWMS01000001.1"/>
</dbReference>
<evidence type="ECO:0000313" key="2">
    <source>
        <dbReference type="EMBL" id="TKG73372.1"/>
    </source>
</evidence>
<gene>
    <name evidence="2" type="ORF">FCN18_02000</name>
</gene>
<name>A0ABY2SBW9_9PSEU</name>
<evidence type="ECO:0000256" key="1">
    <source>
        <dbReference type="SAM" id="MobiDB-lite"/>
    </source>
</evidence>
<dbReference type="EMBL" id="SWMS01000001">
    <property type="protein sequence ID" value="TKG73372.1"/>
    <property type="molecule type" value="Genomic_DNA"/>
</dbReference>
<protein>
    <submittedName>
        <fullName evidence="2">Uncharacterized protein</fullName>
    </submittedName>
</protein>
<feature type="region of interest" description="Disordered" evidence="1">
    <location>
        <begin position="1"/>
        <end position="22"/>
    </location>
</feature>
<organism evidence="2 3">
    <name type="scientific">Prauserella endophytica</name>
    <dbReference type="NCBI Taxonomy" id="1592324"/>
    <lineage>
        <taxon>Bacteria</taxon>
        <taxon>Bacillati</taxon>
        <taxon>Actinomycetota</taxon>
        <taxon>Actinomycetes</taxon>
        <taxon>Pseudonocardiales</taxon>
        <taxon>Pseudonocardiaceae</taxon>
        <taxon>Prauserella</taxon>
        <taxon>Prauserella coralliicola group</taxon>
    </lineage>
</organism>